<dbReference type="AlphaFoldDB" id="A0A9D2JUA7"/>
<sequence length="402" mass="44266">MKIYLYRALDEQGKKVSGEIRAESREAAIREIRNRYPVLTSLKEQGRVKKLLFMDIGRAKTERKELALLCSQLSLILGSGMSADRGMELAARQTRDKGLKKMLALSGEEISRGSTVAESFEKNYSHLPGVFLESVRAGEEAGSLEQTFRTLGKYYGDSYKMRQKLRQALAYPAFVLAVALAVLAVVMLYVVPSMTQAFSELGGSLPFITRVLIGISGFLGRYLWLITAVVLLLLAGFRLVLNKAEGRLVWDRIKLRLPVAGKLQMLAAGLQFSTSLETLLTAGIHLGRALEITGRVLDNRAVGGAVSRMAGQIQEGRSLGTCLGEIKGLPDTLGEMCRMGEETGELENTLGLAGKYFENELGEASQRAIQRLEPTVLILMALFAGFIVLAVYLPMFRMYELL</sequence>
<organism evidence="9 10">
    <name type="scientific">Candidatus Blautia pullicola</name>
    <dbReference type="NCBI Taxonomy" id="2838498"/>
    <lineage>
        <taxon>Bacteria</taxon>
        <taxon>Bacillati</taxon>
        <taxon>Bacillota</taxon>
        <taxon>Clostridia</taxon>
        <taxon>Lachnospirales</taxon>
        <taxon>Lachnospiraceae</taxon>
        <taxon>Blautia</taxon>
    </lineage>
</organism>
<evidence type="ECO:0000256" key="3">
    <source>
        <dbReference type="ARBA" id="ARBA00022475"/>
    </source>
</evidence>
<comment type="caution">
    <text evidence="9">The sequence shown here is derived from an EMBL/GenBank/DDBJ whole genome shotgun (WGS) entry which is preliminary data.</text>
</comment>
<evidence type="ECO:0000313" key="9">
    <source>
        <dbReference type="EMBL" id="HIZ66189.1"/>
    </source>
</evidence>
<dbReference type="PANTHER" id="PTHR30012:SF0">
    <property type="entry name" value="TYPE II SECRETION SYSTEM PROTEIN F-RELATED"/>
    <property type="match status" value="1"/>
</dbReference>
<dbReference type="GO" id="GO:0005886">
    <property type="term" value="C:plasma membrane"/>
    <property type="evidence" value="ECO:0007669"/>
    <property type="project" value="UniProtKB-SubCell"/>
</dbReference>
<keyword evidence="5 7" id="KW-1133">Transmembrane helix</keyword>
<comment type="similarity">
    <text evidence="2">Belongs to the GSP F family.</text>
</comment>
<dbReference type="EMBL" id="DXBG01000231">
    <property type="protein sequence ID" value="HIZ66189.1"/>
    <property type="molecule type" value="Genomic_DNA"/>
</dbReference>
<evidence type="ECO:0000256" key="7">
    <source>
        <dbReference type="SAM" id="Phobius"/>
    </source>
</evidence>
<evidence type="ECO:0000256" key="6">
    <source>
        <dbReference type="ARBA" id="ARBA00023136"/>
    </source>
</evidence>
<dbReference type="InterPro" id="IPR042094">
    <property type="entry name" value="T2SS_GspF_sf"/>
</dbReference>
<protein>
    <submittedName>
        <fullName evidence="9">Type II secretion system F family protein</fullName>
    </submittedName>
</protein>
<feature type="transmembrane region" description="Helical" evidence="7">
    <location>
        <begin position="168"/>
        <end position="191"/>
    </location>
</feature>
<feature type="transmembrane region" description="Helical" evidence="7">
    <location>
        <begin position="211"/>
        <end position="237"/>
    </location>
</feature>
<reference evidence="9" key="1">
    <citation type="journal article" date="2021" name="PeerJ">
        <title>Extensive microbial diversity within the chicken gut microbiome revealed by metagenomics and culture.</title>
        <authorList>
            <person name="Gilroy R."/>
            <person name="Ravi A."/>
            <person name="Getino M."/>
            <person name="Pursley I."/>
            <person name="Horton D.L."/>
            <person name="Alikhan N.F."/>
            <person name="Baker D."/>
            <person name="Gharbi K."/>
            <person name="Hall N."/>
            <person name="Watson M."/>
            <person name="Adriaenssens E.M."/>
            <person name="Foster-Nyarko E."/>
            <person name="Jarju S."/>
            <person name="Secka A."/>
            <person name="Antonio M."/>
            <person name="Oren A."/>
            <person name="Chaudhuri R.R."/>
            <person name="La Ragione R."/>
            <person name="Hildebrand F."/>
            <person name="Pallen M.J."/>
        </authorList>
    </citation>
    <scope>NUCLEOTIDE SEQUENCE</scope>
    <source>
        <strain evidence="9">1068</strain>
    </source>
</reference>
<proteinExistence type="inferred from homology"/>
<dbReference type="Proteomes" id="UP000824056">
    <property type="component" value="Unassembled WGS sequence"/>
</dbReference>
<dbReference type="Pfam" id="PF00482">
    <property type="entry name" value="T2SSF"/>
    <property type="match status" value="2"/>
</dbReference>
<feature type="domain" description="Type II secretion system protein GspF" evidence="8">
    <location>
        <begin position="272"/>
        <end position="394"/>
    </location>
</feature>
<dbReference type="Gene3D" id="1.20.81.30">
    <property type="entry name" value="Type II secretion system (T2SS), domain F"/>
    <property type="match status" value="2"/>
</dbReference>
<dbReference type="InterPro" id="IPR003004">
    <property type="entry name" value="GspF/PilC"/>
</dbReference>
<comment type="subcellular location">
    <subcellularLocation>
        <location evidence="1">Cell membrane</location>
        <topology evidence="1">Multi-pass membrane protein</topology>
    </subcellularLocation>
</comment>
<dbReference type="PANTHER" id="PTHR30012">
    <property type="entry name" value="GENERAL SECRETION PATHWAY PROTEIN"/>
    <property type="match status" value="1"/>
</dbReference>
<keyword evidence="6 7" id="KW-0472">Membrane</keyword>
<evidence type="ECO:0000256" key="4">
    <source>
        <dbReference type="ARBA" id="ARBA00022692"/>
    </source>
</evidence>
<dbReference type="PRINTS" id="PR00812">
    <property type="entry name" value="BCTERIALGSPF"/>
</dbReference>
<evidence type="ECO:0000256" key="1">
    <source>
        <dbReference type="ARBA" id="ARBA00004651"/>
    </source>
</evidence>
<keyword evidence="4 7" id="KW-0812">Transmembrane</keyword>
<dbReference type="InterPro" id="IPR018076">
    <property type="entry name" value="T2SS_GspF_dom"/>
</dbReference>
<evidence type="ECO:0000259" key="8">
    <source>
        <dbReference type="Pfam" id="PF00482"/>
    </source>
</evidence>
<gene>
    <name evidence="9" type="ORF">H9809_09875</name>
</gene>
<accession>A0A9D2JUA7</accession>
<feature type="domain" description="Type II secretion system protein GspF" evidence="8">
    <location>
        <begin position="70"/>
        <end position="192"/>
    </location>
</feature>
<keyword evidence="3" id="KW-1003">Cell membrane</keyword>
<evidence type="ECO:0000256" key="2">
    <source>
        <dbReference type="ARBA" id="ARBA00005745"/>
    </source>
</evidence>
<evidence type="ECO:0000313" key="10">
    <source>
        <dbReference type="Proteomes" id="UP000824056"/>
    </source>
</evidence>
<evidence type="ECO:0000256" key="5">
    <source>
        <dbReference type="ARBA" id="ARBA00022989"/>
    </source>
</evidence>
<reference evidence="9" key="2">
    <citation type="submission" date="2021-04" db="EMBL/GenBank/DDBJ databases">
        <authorList>
            <person name="Gilroy R."/>
        </authorList>
    </citation>
    <scope>NUCLEOTIDE SEQUENCE</scope>
    <source>
        <strain evidence="9">1068</strain>
    </source>
</reference>
<name>A0A9D2JUA7_9FIRM</name>
<feature type="transmembrane region" description="Helical" evidence="7">
    <location>
        <begin position="376"/>
        <end position="396"/>
    </location>
</feature>